<dbReference type="RefSeq" id="XP_012648663.1">
    <property type="nucleotide sequence ID" value="XM_012793209.1"/>
</dbReference>
<dbReference type="EMBL" id="LN871598">
    <property type="protein sequence ID" value="CTQ40652.1"/>
    <property type="molecule type" value="Genomic_DNA"/>
</dbReference>
<feature type="transmembrane region" description="Helical" evidence="1">
    <location>
        <begin position="12"/>
        <end position="33"/>
    </location>
</feature>
<keyword evidence="3" id="KW-1185">Reference proteome</keyword>
<feature type="transmembrane region" description="Helical" evidence="1">
    <location>
        <begin position="297"/>
        <end position="317"/>
    </location>
</feature>
<evidence type="ECO:0000256" key="1">
    <source>
        <dbReference type="SAM" id="Phobius"/>
    </source>
</evidence>
<reference evidence="2 3" key="1">
    <citation type="journal article" date="2012" name="Nucleic Acids Res.">
        <title>Sequencing of the smallest Apicomplexan genome from the human pathogen Babesia microti.</title>
        <authorList>
            <person name="Cornillot E."/>
            <person name="Hadj-Kaddour K."/>
            <person name="Dassouli A."/>
            <person name="Noel B."/>
            <person name="Ranwez V."/>
            <person name="Vacherie B."/>
            <person name="Augagneur Y."/>
            <person name="Bres V."/>
            <person name="Duclos A."/>
            <person name="Randazzo S."/>
            <person name="Carcy B."/>
            <person name="Debierre-Grockiego F."/>
            <person name="Delbecq S."/>
            <person name="Moubri-Menage K."/>
            <person name="Shams-Eldin H."/>
            <person name="Usmani-Brown S."/>
            <person name="Bringaud F."/>
            <person name="Wincker P."/>
            <person name="Vivares C.P."/>
            <person name="Schwarz R.T."/>
            <person name="Schetters T.P."/>
            <person name="Krause P.J."/>
            <person name="Gorenflot A."/>
            <person name="Berry V."/>
            <person name="Barbe V."/>
            <person name="Ben Mamoun C."/>
        </authorList>
    </citation>
    <scope>NUCLEOTIDE SEQUENCE [LARGE SCALE GENOMIC DNA]</scope>
    <source>
        <strain evidence="2 3">RI</strain>
    </source>
</reference>
<accession>A0A0K3AM49</accession>
<sequence length="385" mass="42097">MSFLKSILGSCPLAYFMFSVISAIGGAFIPLLVSLHTLLSDHFEVGHLPQTAYLTAIVAGTLVSSIICVISAEKYRDYICFLAITMVPPAYAFSLYSILINKTCYITYIVSIGIGGMLFGVISTTVISSASSINPISTTAYVFGIQLANLVCSIVYHYISYNPEDYDDSKRSEILFKMHSFPVLFGLVFSIIFIIYVKSSVIADVKDKNGRVDDGSNSNSLFDVIKDMMNTYVASGLVAFSILIESIFIPSIIPYELKLPEDEILSTIILNAFYAALGALISGIVPLSDKSFAFKFILWPINLLRIPALLIAAQTNFFEVTPLYISSAITFSGMLHGYSVGSSFACISGTTKGNKSQAYEFNTFIYIFFMAIGNACSTIYVQLSK</sequence>
<dbReference type="VEuPathDB" id="PiroplasmaDB:BMR1_03g00260"/>
<feature type="transmembrane region" description="Helical" evidence="1">
    <location>
        <begin position="179"/>
        <end position="197"/>
    </location>
</feature>
<proteinExistence type="predicted"/>
<gene>
    <name evidence="2" type="ORF">BMR1_03g00260</name>
</gene>
<evidence type="ECO:0000313" key="2">
    <source>
        <dbReference type="EMBL" id="CTQ40652.1"/>
    </source>
</evidence>
<keyword evidence="1" id="KW-1133">Transmembrane helix</keyword>
<feature type="transmembrane region" description="Helical" evidence="1">
    <location>
        <begin position="139"/>
        <end position="159"/>
    </location>
</feature>
<keyword evidence="1" id="KW-0472">Membrane</keyword>
<dbReference type="Proteomes" id="UP000002899">
    <property type="component" value="Chromosome III"/>
</dbReference>
<feature type="transmembrane region" description="Helical" evidence="1">
    <location>
        <begin position="232"/>
        <end position="252"/>
    </location>
</feature>
<protein>
    <submittedName>
        <fullName evidence="2">Uncharacterized protein</fullName>
    </submittedName>
</protein>
<keyword evidence="1" id="KW-0812">Transmembrane</keyword>
<feature type="transmembrane region" description="Helical" evidence="1">
    <location>
        <begin position="359"/>
        <end position="383"/>
    </location>
</feature>
<reference evidence="2 3" key="2">
    <citation type="journal article" date="2013" name="PLoS ONE">
        <title>Whole genome mapping and re-organization of the nuclear and mitochondrial genomes of Babesia microti isolates.</title>
        <authorList>
            <person name="Cornillot E."/>
            <person name="Dassouli A."/>
            <person name="Garg A."/>
            <person name="Pachikara N."/>
            <person name="Randazzo S."/>
            <person name="Depoix D."/>
            <person name="Carcy B."/>
            <person name="Delbecq S."/>
            <person name="Frutos R."/>
            <person name="Silva J.C."/>
            <person name="Sutton R."/>
            <person name="Krause P.J."/>
            <person name="Mamoun C.B."/>
        </authorList>
    </citation>
    <scope>NUCLEOTIDE SEQUENCE [LARGE SCALE GENOMIC DNA]</scope>
    <source>
        <strain evidence="2 3">RI</strain>
    </source>
</reference>
<feature type="transmembrane region" description="Helical" evidence="1">
    <location>
        <begin position="53"/>
        <end position="72"/>
    </location>
</feature>
<feature type="transmembrane region" description="Helical" evidence="1">
    <location>
        <begin position="105"/>
        <end position="127"/>
    </location>
</feature>
<dbReference type="KEGG" id="bmic:BMR1_03g00260"/>
<dbReference type="GeneID" id="24424687"/>
<dbReference type="AlphaFoldDB" id="A0A0K3AM49"/>
<evidence type="ECO:0000313" key="3">
    <source>
        <dbReference type="Proteomes" id="UP000002899"/>
    </source>
</evidence>
<feature type="transmembrane region" description="Helical" evidence="1">
    <location>
        <begin position="79"/>
        <end position="99"/>
    </location>
</feature>
<name>A0A0K3AM49_BABMR</name>
<organism evidence="2 3">
    <name type="scientific">Babesia microti (strain RI)</name>
    <dbReference type="NCBI Taxonomy" id="1133968"/>
    <lineage>
        <taxon>Eukaryota</taxon>
        <taxon>Sar</taxon>
        <taxon>Alveolata</taxon>
        <taxon>Apicomplexa</taxon>
        <taxon>Aconoidasida</taxon>
        <taxon>Piroplasmida</taxon>
        <taxon>Babesiidae</taxon>
        <taxon>Babesia</taxon>
    </lineage>
</organism>
<feature type="transmembrane region" description="Helical" evidence="1">
    <location>
        <begin position="264"/>
        <end position="285"/>
    </location>
</feature>
<reference evidence="2 3" key="3">
    <citation type="journal article" date="2016" name="Sci. Rep.">
        <title>Genome-wide diversity and gene expression profiling of Babesia microti isolates identify polymorphic genes that mediate host-pathogen interactions.</title>
        <authorList>
            <person name="Silva J.C."/>
            <person name="Cornillot E."/>
            <person name="McCracken C."/>
            <person name="Usmani-Brown S."/>
            <person name="Dwivedi A."/>
            <person name="Ifeonu O.O."/>
            <person name="Crabtree J."/>
            <person name="Gotia H.T."/>
            <person name="Virji A.Z."/>
            <person name="Reynes C."/>
            <person name="Colinge J."/>
            <person name="Kumar V."/>
            <person name="Lawres L."/>
            <person name="Pazzi J.E."/>
            <person name="Pablo J.V."/>
            <person name="Hung C."/>
            <person name="Brancato J."/>
            <person name="Kumari P."/>
            <person name="Orvis J."/>
            <person name="Tretina K."/>
            <person name="Chibucos M."/>
            <person name="Ott S."/>
            <person name="Sadzewicz L."/>
            <person name="Sengamalay N."/>
            <person name="Shetty A.C."/>
            <person name="Su Q."/>
            <person name="Tallon L."/>
            <person name="Fraser C.M."/>
            <person name="Frutos R."/>
            <person name="Molina D.M."/>
            <person name="Krause P.J."/>
            <person name="Ben Mamoun C."/>
        </authorList>
    </citation>
    <scope>NUCLEOTIDE SEQUENCE [LARGE SCALE GENOMIC DNA]</scope>
    <source>
        <strain evidence="2 3">RI</strain>
    </source>
</reference>
<feature type="transmembrane region" description="Helical" evidence="1">
    <location>
        <begin position="323"/>
        <end position="347"/>
    </location>
</feature>